<organism evidence="3">
    <name type="scientific">Anisakis simplex</name>
    <name type="common">Herring worm</name>
    <dbReference type="NCBI Taxonomy" id="6269"/>
    <lineage>
        <taxon>Eukaryota</taxon>
        <taxon>Metazoa</taxon>
        <taxon>Ecdysozoa</taxon>
        <taxon>Nematoda</taxon>
        <taxon>Chromadorea</taxon>
        <taxon>Rhabditida</taxon>
        <taxon>Spirurina</taxon>
        <taxon>Ascaridomorpha</taxon>
        <taxon>Ascaridoidea</taxon>
        <taxon>Anisakidae</taxon>
        <taxon>Anisakis</taxon>
        <taxon>Anisakis simplex complex</taxon>
    </lineage>
</organism>
<name>A0A0M3JPT2_ANISI</name>
<accession>A0A0M3JPT2</accession>
<dbReference type="AlphaFoldDB" id="A0A0M3JPT2"/>
<gene>
    <name evidence="1" type="ORF">ASIM_LOCUS9415</name>
</gene>
<dbReference type="WBParaSite" id="ASIM_0000968201-mRNA-1">
    <property type="protein sequence ID" value="ASIM_0000968201-mRNA-1"/>
    <property type="gene ID" value="ASIM_0000968201"/>
</dbReference>
<proteinExistence type="predicted"/>
<dbReference type="EMBL" id="UYRR01028673">
    <property type="protein sequence ID" value="VDK39216.1"/>
    <property type="molecule type" value="Genomic_DNA"/>
</dbReference>
<evidence type="ECO:0000313" key="1">
    <source>
        <dbReference type="EMBL" id="VDK39216.1"/>
    </source>
</evidence>
<dbReference type="OrthoDB" id="5340910at2759"/>
<protein>
    <submittedName>
        <fullName evidence="3">Tudor domain-containing protein</fullName>
    </submittedName>
</protein>
<sequence>MIKYVLSGFPSKPLSSSSVEYYNDEAIYRHLKDDADAQEPIVVENAYSLGAVQEEEKTSGRIYDTIVCQRSSSQREIKFAEYDVSQHASLNLILAFIHQFLLL</sequence>
<dbReference type="Proteomes" id="UP000267096">
    <property type="component" value="Unassembled WGS sequence"/>
</dbReference>
<keyword evidence="2" id="KW-1185">Reference proteome</keyword>
<reference evidence="1 2" key="2">
    <citation type="submission" date="2018-11" db="EMBL/GenBank/DDBJ databases">
        <authorList>
            <consortium name="Pathogen Informatics"/>
        </authorList>
    </citation>
    <scope>NUCLEOTIDE SEQUENCE [LARGE SCALE GENOMIC DNA]</scope>
</reference>
<evidence type="ECO:0000313" key="2">
    <source>
        <dbReference type="Proteomes" id="UP000267096"/>
    </source>
</evidence>
<evidence type="ECO:0000313" key="3">
    <source>
        <dbReference type="WBParaSite" id="ASIM_0000968201-mRNA-1"/>
    </source>
</evidence>
<reference evidence="3" key="1">
    <citation type="submission" date="2017-02" db="UniProtKB">
        <authorList>
            <consortium name="WormBaseParasite"/>
        </authorList>
    </citation>
    <scope>IDENTIFICATION</scope>
</reference>